<keyword evidence="1" id="KW-1133">Transmembrane helix</keyword>
<gene>
    <name evidence="2" type="ORF">NCTC10283_00775</name>
</gene>
<dbReference type="EMBL" id="UFSO01000002">
    <property type="protein sequence ID" value="SSY70666.1"/>
    <property type="molecule type" value="Genomic_DNA"/>
</dbReference>
<keyword evidence="1" id="KW-0812">Transmembrane</keyword>
<feature type="transmembrane region" description="Helical" evidence="1">
    <location>
        <begin position="127"/>
        <end position="146"/>
    </location>
</feature>
<evidence type="ECO:0000313" key="2">
    <source>
        <dbReference type="EMBL" id="SSY70666.1"/>
    </source>
</evidence>
<dbReference type="AlphaFoldDB" id="A0A376BLW3"/>
<keyword evidence="1" id="KW-0472">Membrane</keyword>
<protein>
    <submittedName>
        <fullName evidence="2">Uncharacterized protein</fullName>
    </submittedName>
</protein>
<evidence type="ECO:0000256" key="1">
    <source>
        <dbReference type="SAM" id="Phobius"/>
    </source>
</evidence>
<dbReference type="OrthoDB" id="8708745at2"/>
<sequence length="147" mass="16652">MNPQQNDEIQKIIVSVFELTGCKVSADDPIVAMMLIQRREMAELVAQHEAQQQFFLDELTKKANAIVGSADAFSQQKNLVIQEILHTNTQTLAENESKLFAQVSKRIQDQFSEMSVDLFKNLETRTFRLMMILLVVQVGVLIASLIL</sequence>
<dbReference type="STRING" id="1120980.GCA_000745955_01359"/>
<name>A0A376BLW3_9NEIS</name>
<dbReference type="Proteomes" id="UP000254209">
    <property type="component" value="Unassembled WGS sequence"/>
</dbReference>
<proteinExistence type="predicted"/>
<reference evidence="2 3" key="1">
    <citation type="submission" date="2018-06" db="EMBL/GenBank/DDBJ databases">
        <authorList>
            <consortium name="Pathogen Informatics"/>
            <person name="Doyle S."/>
        </authorList>
    </citation>
    <scope>NUCLEOTIDE SEQUENCE [LARGE SCALE GENOMIC DNA]</scope>
    <source>
        <strain evidence="2 3">NCTC10283</strain>
    </source>
</reference>
<dbReference type="RefSeq" id="WP_034292939.1">
    <property type="nucleotide sequence ID" value="NZ_CP091519.2"/>
</dbReference>
<keyword evidence="3" id="KW-1185">Reference proteome</keyword>
<evidence type="ECO:0000313" key="3">
    <source>
        <dbReference type="Proteomes" id="UP000254209"/>
    </source>
</evidence>
<organism evidence="2 3">
    <name type="scientific">Alysiella crassa</name>
    <dbReference type="NCBI Taxonomy" id="153491"/>
    <lineage>
        <taxon>Bacteria</taxon>
        <taxon>Pseudomonadati</taxon>
        <taxon>Pseudomonadota</taxon>
        <taxon>Betaproteobacteria</taxon>
        <taxon>Neisseriales</taxon>
        <taxon>Neisseriaceae</taxon>
        <taxon>Alysiella</taxon>
    </lineage>
</organism>
<accession>A0A376BLW3</accession>